<dbReference type="Pfam" id="PF07523">
    <property type="entry name" value="Big_3"/>
    <property type="match status" value="2"/>
</dbReference>
<dbReference type="InterPro" id="IPR032675">
    <property type="entry name" value="LRR_dom_sf"/>
</dbReference>
<feature type="region of interest" description="Disordered" evidence="2">
    <location>
        <begin position="40"/>
        <end position="179"/>
    </location>
</feature>
<evidence type="ECO:0000256" key="1">
    <source>
        <dbReference type="ARBA" id="ARBA00022729"/>
    </source>
</evidence>
<protein>
    <submittedName>
        <fullName evidence="5">Bacterial Ig-like domain-containing protein</fullName>
    </submittedName>
</protein>
<dbReference type="RefSeq" id="WP_137639080.1">
    <property type="nucleotide sequence ID" value="NZ_BJDK01000003.1"/>
</dbReference>
<dbReference type="EMBL" id="JBHSSD010000042">
    <property type="protein sequence ID" value="MFC6165126.1"/>
    <property type="molecule type" value="Genomic_DNA"/>
</dbReference>
<evidence type="ECO:0000256" key="3">
    <source>
        <dbReference type="SAM" id="SignalP"/>
    </source>
</evidence>
<evidence type="ECO:0000313" key="6">
    <source>
        <dbReference type="Proteomes" id="UP001596253"/>
    </source>
</evidence>
<comment type="caution">
    <text evidence="5">The sequence shown here is derived from an EMBL/GenBank/DDBJ whole genome shotgun (WGS) entry which is preliminary data.</text>
</comment>
<dbReference type="InterPro" id="IPR022038">
    <property type="entry name" value="Ig-like_bact"/>
</dbReference>
<feature type="compositionally biased region" description="Basic and acidic residues" evidence="2">
    <location>
        <begin position="1308"/>
        <end position="1319"/>
    </location>
</feature>
<dbReference type="Gene3D" id="3.80.10.10">
    <property type="entry name" value="Ribonuclease Inhibitor"/>
    <property type="match status" value="1"/>
</dbReference>
<dbReference type="Pfam" id="PF19258">
    <property type="entry name" value="KxYKxGKxW_sig"/>
    <property type="match status" value="1"/>
</dbReference>
<feature type="domain" description="Ig-like" evidence="4">
    <location>
        <begin position="1055"/>
        <end position="1115"/>
    </location>
</feature>
<feature type="compositionally biased region" description="Low complexity" evidence="2">
    <location>
        <begin position="81"/>
        <end position="97"/>
    </location>
</feature>
<dbReference type="NCBIfam" id="TIGR02167">
    <property type="entry name" value="Liste_lipo_26"/>
    <property type="match status" value="1"/>
</dbReference>
<reference evidence="6" key="1">
    <citation type="journal article" date="2019" name="Int. J. Syst. Evol. Microbiol.">
        <title>The Global Catalogue of Microorganisms (GCM) 10K type strain sequencing project: providing services to taxonomists for standard genome sequencing and annotation.</title>
        <authorList>
            <consortium name="The Broad Institute Genomics Platform"/>
            <consortium name="The Broad Institute Genome Sequencing Center for Infectious Disease"/>
            <person name="Wu L."/>
            <person name="Ma J."/>
        </authorList>
    </citation>
    <scope>NUCLEOTIDE SEQUENCE [LARGE SCALE GENOMIC DNA]</scope>
    <source>
        <strain evidence="6">CCM 8932</strain>
    </source>
</reference>
<evidence type="ECO:0000313" key="5">
    <source>
        <dbReference type="EMBL" id="MFC6165126.1"/>
    </source>
</evidence>
<keyword evidence="1 3" id="KW-0732">Signal</keyword>
<feature type="compositionally biased region" description="Basic and acidic residues" evidence="2">
    <location>
        <begin position="145"/>
        <end position="156"/>
    </location>
</feature>
<feature type="compositionally biased region" description="Low complexity" evidence="2">
    <location>
        <begin position="40"/>
        <end position="58"/>
    </location>
</feature>
<dbReference type="Pfam" id="PF03382">
    <property type="entry name" value="DUF285"/>
    <property type="match status" value="2"/>
</dbReference>
<evidence type="ECO:0000259" key="4">
    <source>
        <dbReference type="Pfam" id="PF07523"/>
    </source>
</evidence>
<dbReference type="InterPro" id="IPR011889">
    <property type="entry name" value="Liste_lipo_26"/>
</dbReference>
<feature type="region of interest" description="Disordered" evidence="2">
    <location>
        <begin position="1276"/>
        <end position="1337"/>
    </location>
</feature>
<dbReference type="Gene3D" id="2.60.40.10">
    <property type="entry name" value="Immunoglobulins"/>
    <property type="match status" value="6"/>
</dbReference>
<feature type="signal peptide" evidence="3">
    <location>
        <begin position="1"/>
        <end position="33"/>
    </location>
</feature>
<keyword evidence="6" id="KW-1185">Reference proteome</keyword>
<feature type="domain" description="Ig-like" evidence="4">
    <location>
        <begin position="1203"/>
        <end position="1274"/>
    </location>
</feature>
<dbReference type="InterPro" id="IPR005046">
    <property type="entry name" value="DUF285"/>
</dbReference>
<dbReference type="Proteomes" id="UP001596253">
    <property type="component" value="Unassembled WGS sequence"/>
</dbReference>
<feature type="chain" id="PRO_5045260389" evidence="3">
    <location>
        <begin position="34"/>
        <end position="1420"/>
    </location>
</feature>
<dbReference type="SUPFAM" id="SSF52058">
    <property type="entry name" value="L domain-like"/>
    <property type="match status" value="1"/>
</dbReference>
<accession>A0ABW1R8Q5</accession>
<feature type="compositionally biased region" description="Polar residues" evidence="2">
    <location>
        <begin position="59"/>
        <end position="78"/>
    </location>
</feature>
<feature type="compositionally biased region" description="Basic and acidic residues" evidence="2">
    <location>
        <begin position="99"/>
        <end position="123"/>
    </location>
</feature>
<name>A0ABW1R8Q5_9LACO</name>
<evidence type="ECO:0000256" key="2">
    <source>
        <dbReference type="SAM" id="MobiDB-lite"/>
    </source>
</evidence>
<sequence length="1420" mass="148755">MTKQNEKVYYKMYKKGRFWIFAGVAVAAWNVNALMGQAATTSDDSSAAAVSETTSTSELNQSAVPLKNGSTIDQSNGSDVAAGQKAGTTATTKADITTETDKPAAAEANDQNKPEIDNSKVDTESVDTSNGASDDSSNKEIAPTNDEKGQADDTSVKSDSVSDPTEPEKPATTTPDTPVVTAPVADANVEQPVNDDHSESEITNPVEDQVTVNTNDLVTDENVNGLTENDLLVGNTNYLANGLLDSAIQAAALQSSRFNLMRLATAPAVVASGKDGTSPWEITDDGVLTIKAGTLVNQNASDNPWKSHADQITKVVIEPGVITGTDMQYLFYYLTKVTEFEGLENLDVSQVTNMKGLFDNDTSLESIDLSSWDVSNVTDMSLMFWGAWTTTALTSVKIGQWNTPYLTTVSNMFQWNTKLADLDLSRWTANSGSLTTINGFLEYTGLSTADVSNFNLSNVERASSAFGDMPNLTSLTFATGPKLTGVPSVDLMISNDPKLTSLDLTGFNMTNMSQGFRLLLNDASLKTLSLDAGVYLAAKPNMTLGAELPAIKKTAQYTGLWVNVDDASKTYTSAQLMALYDGVNGPSATYIWQTSSKAAITGKPATIIAGPNATWNWADSVVSLMDAAGNVVDVNKLYKDNSDAITVTGDVVNLKQAGNYNVTLTYTDGKTANVTITVVDSQSVLVGKAVSVNQGTTTWTASDSVDATQSKDAAGNALTTAELAKVTSTTLDTSKAGSQTVTLTYVDAAGNERTADVTVNVVASQATLTTKDLTIVQGDQASWNLFDHVTGATDFAGNDVTDIKSLNITANTEPDLKAIGKTPITLTYTDSEGNQHSYQVTVNVVANGAGLAVKDVTVTAGPNTAWSIADSLASLTDVAGNAVTDLTTVKLTASQAPNLTTPGIQTVVITYTDAAGYQHEQTATINVVASQAHVNTTNSTIVMGPNAAWHAKDNLASVIQASGDTVSADDVVLENNVKVAARVMSVMYSYLRTDGTTVTVSGTVDLSRAGRNELTYTYTDSQGNTTTSTAVVMVVASQADVKAKDTTVIQSPNASFNAADQLTTHQDEYGQLVDTSAITVGGDTVDLTKPGQYHVTYHYVDGAGNVLDDTATITVVATSAKIQANNSTVIAGPKASWQLSDSLTGVQNEAGQADDLGKVTMTGTVELTKPGTYTVTLHYTDGRGNQVAQLVTVTVVKSQADLQVKDSTFTAGGTWNATDNVVKVLDAKGQAVATQQVAVIGTVDPMTAGTYTVTYQYTDAAGNLISKTATITVTADEESGNTDQPGVDVDQPDGNDEQGDTINPGTDDSNHGQPADDHQTNQPQRGQGTTAASTTVSAATITKPATTDAQAATISLSHTTTVAKAATTVNSTTSTAKVESQTLPQTTEAKSEATVLGSVLLALTGLMGGLGLSRKRRHEH</sequence>
<dbReference type="InterPro" id="IPR013783">
    <property type="entry name" value="Ig-like_fold"/>
</dbReference>
<gene>
    <name evidence="5" type="ORF">ACFP3T_10630</name>
</gene>
<feature type="compositionally biased region" description="Polar residues" evidence="2">
    <location>
        <begin position="126"/>
        <end position="135"/>
    </location>
</feature>
<proteinExistence type="predicted"/>
<dbReference type="InterPro" id="IPR022263">
    <property type="entry name" value="KxYKxGKxW"/>
</dbReference>
<dbReference type="NCBIfam" id="TIGR03715">
    <property type="entry name" value="KxYKxGKxW"/>
    <property type="match status" value="1"/>
</dbReference>
<feature type="compositionally biased region" description="Low complexity" evidence="2">
    <location>
        <begin position="157"/>
        <end position="179"/>
    </location>
</feature>
<feature type="compositionally biased region" description="Acidic residues" evidence="2">
    <location>
        <begin position="1290"/>
        <end position="1299"/>
    </location>
</feature>
<organism evidence="5 6">
    <name type="scientific">Lactiplantibacillus dongliensis</name>
    <dbReference type="NCBI Taxonomy" id="2559919"/>
    <lineage>
        <taxon>Bacteria</taxon>
        <taxon>Bacillati</taxon>
        <taxon>Bacillota</taxon>
        <taxon>Bacilli</taxon>
        <taxon>Lactobacillales</taxon>
        <taxon>Lactobacillaceae</taxon>
        <taxon>Lactiplantibacillus</taxon>
    </lineage>
</organism>